<dbReference type="CDD" id="cd09729">
    <property type="entry name" value="Cse1_I-E"/>
    <property type="match status" value="1"/>
</dbReference>
<evidence type="ECO:0000313" key="2">
    <source>
        <dbReference type="Proteomes" id="UP001163203"/>
    </source>
</evidence>
<evidence type="ECO:0000313" key="1">
    <source>
        <dbReference type="EMBL" id="WAL65969.1"/>
    </source>
</evidence>
<dbReference type="Pfam" id="PF09481">
    <property type="entry name" value="CRISPR_Cse1"/>
    <property type="match status" value="1"/>
</dbReference>
<dbReference type="Proteomes" id="UP001163203">
    <property type="component" value="Chromosome"/>
</dbReference>
<dbReference type="InterPro" id="IPR013381">
    <property type="entry name" value="CRISPR-assoc_prot_Cse1"/>
</dbReference>
<name>A0ABY7B1X9_9PSEU</name>
<proteinExistence type="predicted"/>
<dbReference type="RefSeq" id="WP_268756113.1">
    <property type="nucleotide sequence ID" value="NZ_CP113836.1"/>
</dbReference>
<dbReference type="NCBIfam" id="TIGR02547">
    <property type="entry name" value="casA_cse1"/>
    <property type="match status" value="1"/>
</dbReference>
<reference evidence="1" key="1">
    <citation type="submission" date="2022-11" db="EMBL/GenBank/DDBJ databases">
        <authorList>
            <person name="Mo P."/>
        </authorList>
    </citation>
    <scope>NUCLEOTIDE SEQUENCE</scope>
    <source>
        <strain evidence="1">HUAS 11-8</strain>
    </source>
</reference>
<sequence length="545" mass="60221">MSNDDALSFDLVERPWLLAVRTDGTTAELSLREVFTQAHQLTSLLGDVPTQVFALTRLLLAILHRAVDGPRDLDHWEQLWEEERLPADRIGQYLDQWRHRFDLLHPRTPFFQVAELRTAKGEMSELNKLVADIPNGHPYFSMRLDRDLSLSFAEAARWVVHCHAFDPSGIKSGAVGDPRVKVGKGYPIGTGWAGYLGGVLPQGKTLRDTLLLNLPPLGHSTLSGWQRDDRPAWERDPVGAAEEVTGGRAPTGPIDLYTWQARRIRLAFDQEHVTGVLICNGERITPQNKHIVEPHSAWRRSLPQEKKLGKSPVYMPKEHEPERALWRGLQALLPGAITNGGGNEPAATMTPAVLEWLNEISAEVIGLDYPVHLHAIGMIYGSNQSVTDEIISDALAIRSMLLTRQTTHLVSAVTSSVAAAESAARALTSLAGSLAEAAGGTPDGPKDRARELAYAELDMPFRDWVAGLGPDTDSVDAEQGWHRIAYRTIKRLGEHLLTEAPEQAWIGRQINGSLLTSAHADRWFRRNLCKALPLAFADEPAEARA</sequence>
<dbReference type="Gene3D" id="1.10.132.100">
    <property type="match status" value="1"/>
</dbReference>
<keyword evidence="2" id="KW-1185">Reference proteome</keyword>
<gene>
    <name evidence="1" type="primary">casA</name>
    <name evidence="1" type="ORF">ORV05_34815</name>
</gene>
<protein>
    <submittedName>
        <fullName evidence="1">Type I-E CRISPR-associated protein Cse1/CasA</fullName>
    </submittedName>
</protein>
<dbReference type="EMBL" id="CP113836">
    <property type="protein sequence ID" value="WAL65969.1"/>
    <property type="molecule type" value="Genomic_DNA"/>
</dbReference>
<organism evidence="1 2">
    <name type="scientific">Amycolatopsis cynarae</name>
    <dbReference type="NCBI Taxonomy" id="2995223"/>
    <lineage>
        <taxon>Bacteria</taxon>
        <taxon>Bacillati</taxon>
        <taxon>Actinomycetota</taxon>
        <taxon>Actinomycetes</taxon>
        <taxon>Pseudonocardiales</taxon>
        <taxon>Pseudonocardiaceae</taxon>
        <taxon>Amycolatopsis</taxon>
    </lineage>
</organism>
<accession>A0ABY7B1X9</accession>